<feature type="compositionally biased region" description="Basic residues" evidence="1">
    <location>
        <begin position="75"/>
        <end position="84"/>
    </location>
</feature>
<accession>A0ABN3CBP3</accession>
<dbReference type="Proteomes" id="UP001499843">
    <property type="component" value="Unassembled WGS sequence"/>
</dbReference>
<proteinExistence type="predicted"/>
<name>A0ABN3CBP3_9ACTN</name>
<evidence type="ECO:0000256" key="1">
    <source>
        <dbReference type="SAM" id="MobiDB-lite"/>
    </source>
</evidence>
<protein>
    <submittedName>
        <fullName evidence="2">Uncharacterized protein</fullName>
    </submittedName>
</protein>
<reference evidence="2 3" key="1">
    <citation type="journal article" date="2019" name="Int. J. Syst. Evol. Microbiol.">
        <title>The Global Catalogue of Microorganisms (GCM) 10K type strain sequencing project: providing services to taxonomists for standard genome sequencing and annotation.</title>
        <authorList>
            <consortium name="The Broad Institute Genomics Platform"/>
            <consortium name="The Broad Institute Genome Sequencing Center for Infectious Disease"/>
            <person name="Wu L."/>
            <person name="Ma J."/>
        </authorList>
    </citation>
    <scope>NUCLEOTIDE SEQUENCE [LARGE SCALE GENOMIC DNA]</scope>
    <source>
        <strain evidence="2 3">JCM 16114</strain>
    </source>
</reference>
<keyword evidence="3" id="KW-1185">Reference proteome</keyword>
<feature type="region of interest" description="Disordered" evidence="1">
    <location>
        <begin position="75"/>
        <end position="106"/>
    </location>
</feature>
<organism evidence="2 3">
    <name type="scientific">Nonomuraea monospora</name>
    <dbReference type="NCBI Taxonomy" id="568818"/>
    <lineage>
        <taxon>Bacteria</taxon>
        <taxon>Bacillati</taxon>
        <taxon>Actinomycetota</taxon>
        <taxon>Actinomycetes</taxon>
        <taxon>Streptosporangiales</taxon>
        <taxon>Streptosporangiaceae</taxon>
        <taxon>Nonomuraea</taxon>
    </lineage>
</organism>
<sequence length="106" mass="11152">MAASGAQTALLNSPAIIEQTGSSVQVAVTCEVTLSISGSTDGVVGGGDGVTSSNTMVDPLRKRFGLRFWTVSNQKYRRPNRPPSHHAGEDGVARSLGRGGRERTLR</sequence>
<evidence type="ECO:0000313" key="2">
    <source>
        <dbReference type="EMBL" id="GAA2206430.1"/>
    </source>
</evidence>
<evidence type="ECO:0000313" key="3">
    <source>
        <dbReference type="Proteomes" id="UP001499843"/>
    </source>
</evidence>
<comment type="caution">
    <text evidence="2">The sequence shown here is derived from an EMBL/GenBank/DDBJ whole genome shotgun (WGS) entry which is preliminary data.</text>
</comment>
<dbReference type="EMBL" id="BAAAQX010000004">
    <property type="protein sequence ID" value="GAA2206430.1"/>
    <property type="molecule type" value="Genomic_DNA"/>
</dbReference>
<gene>
    <name evidence="2" type="ORF">GCM10009850_018880</name>
</gene>